<evidence type="ECO:0000256" key="1">
    <source>
        <dbReference type="SAM" id="SignalP"/>
    </source>
</evidence>
<dbReference type="Proteomes" id="UP000037510">
    <property type="component" value="Unassembled WGS sequence"/>
</dbReference>
<gene>
    <name evidence="2" type="ORF">OBRU01_27068</name>
</gene>
<accession>A0A0L7K2C9</accession>
<dbReference type="EMBL" id="JTDY01017704">
    <property type="protein sequence ID" value="KOB51838.1"/>
    <property type="molecule type" value="Genomic_DNA"/>
</dbReference>
<keyword evidence="3" id="KW-1185">Reference proteome</keyword>
<name>A0A0L7K2C9_OPEBR</name>
<dbReference type="InterPro" id="IPR036682">
    <property type="entry name" value="OS_D_A10/PebIII_sf"/>
</dbReference>
<comment type="caution">
    <text evidence="2">The sequence shown here is derived from an EMBL/GenBank/DDBJ whole genome shotgun (WGS) entry which is preliminary data.</text>
</comment>
<keyword evidence="1" id="KW-0732">Signal</keyword>
<dbReference type="Gene3D" id="1.10.2080.10">
    <property type="entry name" value="Insect odorant-binding protein A10/Ejaculatory bulb-specific protein 3"/>
    <property type="match status" value="1"/>
</dbReference>
<reference evidence="2 3" key="1">
    <citation type="journal article" date="2015" name="Genome Biol. Evol.">
        <title>The genome of winter moth (Operophtera brumata) provides a genomic perspective on sexual dimorphism and phenology.</title>
        <authorList>
            <person name="Derks M.F."/>
            <person name="Smit S."/>
            <person name="Salis L."/>
            <person name="Schijlen E."/>
            <person name="Bossers A."/>
            <person name="Mateman C."/>
            <person name="Pijl A.S."/>
            <person name="de Ridder D."/>
            <person name="Groenen M.A."/>
            <person name="Visser M.E."/>
            <person name="Megens H.J."/>
        </authorList>
    </citation>
    <scope>NUCLEOTIDE SEQUENCE [LARGE SCALE GENOMIC DNA]</scope>
    <source>
        <strain evidence="2">WM2013NL</strain>
        <tissue evidence="2">Head and thorax</tissue>
    </source>
</reference>
<feature type="chain" id="PRO_5005572239" evidence="1">
    <location>
        <begin position="18"/>
        <end position="91"/>
    </location>
</feature>
<dbReference type="InterPro" id="IPR005055">
    <property type="entry name" value="A10/PebIII"/>
</dbReference>
<organism evidence="2 3">
    <name type="scientific">Operophtera brumata</name>
    <name type="common">Winter moth</name>
    <name type="synonym">Phalaena brumata</name>
    <dbReference type="NCBI Taxonomy" id="104452"/>
    <lineage>
        <taxon>Eukaryota</taxon>
        <taxon>Metazoa</taxon>
        <taxon>Ecdysozoa</taxon>
        <taxon>Arthropoda</taxon>
        <taxon>Hexapoda</taxon>
        <taxon>Insecta</taxon>
        <taxon>Pterygota</taxon>
        <taxon>Neoptera</taxon>
        <taxon>Endopterygota</taxon>
        <taxon>Lepidoptera</taxon>
        <taxon>Glossata</taxon>
        <taxon>Ditrysia</taxon>
        <taxon>Geometroidea</taxon>
        <taxon>Geometridae</taxon>
        <taxon>Larentiinae</taxon>
        <taxon>Operophtera</taxon>
    </lineage>
</organism>
<evidence type="ECO:0000313" key="2">
    <source>
        <dbReference type="EMBL" id="KOB51838.1"/>
    </source>
</evidence>
<dbReference type="Pfam" id="PF03392">
    <property type="entry name" value="OS-D"/>
    <property type="match status" value="1"/>
</dbReference>
<dbReference type="AlphaFoldDB" id="A0A0L7K2C9"/>
<protein>
    <submittedName>
        <fullName evidence="2">Chemosensory protein 15</fullName>
    </submittedName>
</protein>
<evidence type="ECO:0000313" key="3">
    <source>
        <dbReference type="Proteomes" id="UP000037510"/>
    </source>
</evidence>
<proteinExistence type="predicted"/>
<dbReference type="SUPFAM" id="SSF100910">
    <property type="entry name" value="Chemosensory protein Csp2"/>
    <property type="match status" value="1"/>
</dbReference>
<feature type="signal peptide" evidence="1">
    <location>
        <begin position="1"/>
        <end position="17"/>
    </location>
</feature>
<sequence>MFVVLIFSYLLLSIVLADEKSYDRRYDYFEVDYFVNNHRTACEKCTPLQKKFTKKAFDAFKTSLPESHAELKRKYDPRNMYYDTFETAIAI</sequence>